<reference evidence="9" key="1">
    <citation type="submission" date="2024-03" db="EMBL/GenBank/DDBJ databases">
        <title>WGS assembly of Saponaria officinalis var. Norfolk2.</title>
        <authorList>
            <person name="Jenkins J."/>
            <person name="Shu S."/>
            <person name="Grimwood J."/>
            <person name="Barry K."/>
            <person name="Goodstein D."/>
            <person name="Schmutz J."/>
            <person name="Leebens-Mack J."/>
            <person name="Osbourn A."/>
        </authorList>
    </citation>
    <scope>NUCLEOTIDE SEQUENCE [LARGE SCALE GENOMIC DNA]</scope>
    <source>
        <strain evidence="9">JIC</strain>
    </source>
</reference>
<dbReference type="InterPro" id="IPR040359">
    <property type="entry name" value="GDU"/>
</dbReference>
<dbReference type="PANTHER" id="PTHR33228">
    <property type="entry name" value="PROTEIN GLUTAMINE DUMPER 4-RELATED"/>
    <property type="match status" value="1"/>
</dbReference>
<dbReference type="GO" id="GO:0080143">
    <property type="term" value="P:regulation of amino acid export"/>
    <property type="evidence" value="ECO:0007669"/>
    <property type="project" value="InterPro"/>
</dbReference>
<organism evidence="9 10">
    <name type="scientific">Saponaria officinalis</name>
    <name type="common">Common soapwort</name>
    <name type="synonym">Lychnis saponaria</name>
    <dbReference type="NCBI Taxonomy" id="3572"/>
    <lineage>
        <taxon>Eukaryota</taxon>
        <taxon>Viridiplantae</taxon>
        <taxon>Streptophyta</taxon>
        <taxon>Embryophyta</taxon>
        <taxon>Tracheophyta</taxon>
        <taxon>Spermatophyta</taxon>
        <taxon>Magnoliopsida</taxon>
        <taxon>eudicotyledons</taxon>
        <taxon>Gunneridae</taxon>
        <taxon>Pentapetalae</taxon>
        <taxon>Caryophyllales</taxon>
        <taxon>Caryophyllaceae</taxon>
        <taxon>Caryophylleae</taxon>
        <taxon>Saponaria</taxon>
    </lineage>
</organism>
<evidence type="ECO:0000256" key="2">
    <source>
        <dbReference type="ARBA" id="ARBA00009977"/>
    </source>
</evidence>
<protein>
    <submittedName>
        <fullName evidence="9">Uncharacterized protein</fullName>
    </submittedName>
</protein>
<evidence type="ECO:0000256" key="6">
    <source>
        <dbReference type="ARBA" id="ARBA00022989"/>
    </source>
</evidence>
<accession>A0AAW1J3A2</accession>
<keyword evidence="7 8" id="KW-0472">Membrane</keyword>
<dbReference type="PANTHER" id="PTHR33228:SF77">
    <property type="entry name" value="PROTEIN GLUTAMINE DUMPER 2"/>
    <property type="match status" value="1"/>
</dbReference>
<proteinExistence type="inferred from homology"/>
<evidence type="ECO:0000313" key="9">
    <source>
        <dbReference type="EMBL" id="KAK9697507.1"/>
    </source>
</evidence>
<evidence type="ECO:0000256" key="1">
    <source>
        <dbReference type="ARBA" id="ARBA00004167"/>
    </source>
</evidence>
<keyword evidence="6 8" id="KW-1133">Transmembrane helix</keyword>
<comment type="caution">
    <text evidence="9">The sequence shown here is derived from an EMBL/GenBank/DDBJ whole genome shotgun (WGS) entry which is preliminary data.</text>
</comment>
<evidence type="ECO:0000256" key="3">
    <source>
        <dbReference type="ARBA" id="ARBA00022448"/>
    </source>
</evidence>
<keyword evidence="4 8" id="KW-0812">Transmembrane</keyword>
<dbReference type="AlphaFoldDB" id="A0AAW1J3A2"/>
<gene>
    <name evidence="9" type="ORF">RND81_08G042000</name>
</gene>
<dbReference type="GO" id="GO:0006865">
    <property type="term" value="P:amino acid transport"/>
    <property type="evidence" value="ECO:0007669"/>
    <property type="project" value="UniProtKB-KW"/>
</dbReference>
<dbReference type="Proteomes" id="UP001443914">
    <property type="component" value="Unassembled WGS sequence"/>
</dbReference>
<feature type="transmembrane region" description="Helical" evidence="8">
    <location>
        <begin position="51"/>
        <end position="75"/>
    </location>
</feature>
<comment type="subcellular location">
    <subcellularLocation>
        <location evidence="1">Membrane</location>
        <topology evidence="1">Single-pass membrane protein</topology>
    </subcellularLocation>
</comment>
<evidence type="ECO:0000256" key="7">
    <source>
        <dbReference type="ARBA" id="ARBA00023136"/>
    </source>
</evidence>
<sequence>MRTKLTFDLSHLHIVQKSGHFTADPPQPPHYHHAPPPSTAAVTGWKSPVPYLFGGLAAMMGLIAFALLILACSYLKLSGNFDSGENSGEDGGDEKVKEADKAVTVVANSILVIMAGEEKPTFLAMPTISSRPTSFGGGGGDGIPTCSCSCSVSNPEFKTDGL</sequence>
<keyword evidence="3" id="KW-0813">Transport</keyword>
<name>A0AAW1J3A2_SAPOF</name>
<evidence type="ECO:0000256" key="5">
    <source>
        <dbReference type="ARBA" id="ARBA00022970"/>
    </source>
</evidence>
<evidence type="ECO:0000256" key="8">
    <source>
        <dbReference type="SAM" id="Phobius"/>
    </source>
</evidence>
<keyword evidence="10" id="KW-1185">Reference proteome</keyword>
<evidence type="ECO:0000256" key="4">
    <source>
        <dbReference type="ARBA" id="ARBA00022692"/>
    </source>
</evidence>
<comment type="similarity">
    <text evidence="2">Belongs to the GLUTAMINE DUMPER 1 (TC 9.B.60) family.</text>
</comment>
<dbReference type="GO" id="GO:0016020">
    <property type="term" value="C:membrane"/>
    <property type="evidence" value="ECO:0007669"/>
    <property type="project" value="UniProtKB-SubCell"/>
</dbReference>
<dbReference type="EMBL" id="JBDFQZ010000008">
    <property type="protein sequence ID" value="KAK9697507.1"/>
    <property type="molecule type" value="Genomic_DNA"/>
</dbReference>
<keyword evidence="5" id="KW-0029">Amino-acid transport</keyword>
<evidence type="ECO:0000313" key="10">
    <source>
        <dbReference type="Proteomes" id="UP001443914"/>
    </source>
</evidence>